<protein>
    <submittedName>
        <fullName evidence="2">Uncharacterized protein</fullName>
    </submittedName>
</protein>
<proteinExistence type="predicted"/>
<dbReference type="AlphaFoldDB" id="A0A814GZ94"/>
<organism evidence="2 3">
    <name type="scientific">Adineta ricciae</name>
    <name type="common">Rotifer</name>
    <dbReference type="NCBI Taxonomy" id="249248"/>
    <lineage>
        <taxon>Eukaryota</taxon>
        <taxon>Metazoa</taxon>
        <taxon>Spiralia</taxon>
        <taxon>Gnathifera</taxon>
        <taxon>Rotifera</taxon>
        <taxon>Eurotatoria</taxon>
        <taxon>Bdelloidea</taxon>
        <taxon>Adinetida</taxon>
        <taxon>Adinetidae</taxon>
        <taxon>Adineta</taxon>
    </lineage>
</organism>
<reference evidence="2" key="1">
    <citation type="submission" date="2021-02" db="EMBL/GenBank/DDBJ databases">
        <authorList>
            <person name="Nowell W R."/>
        </authorList>
    </citation>
    <scope>NUCLEOTIDE SEQUENCE</scope>
</reference>
<gene>
    <name evidence="2" type="ORF">XAT740_LOCUS13306</name>
</gene>
<dbReference type="EMBL" id="CAJNOR010000769">
    <property type="protein sequence ID" value="CAF1002972.1"/>
    <property type="molecule type" value="Genomic_DNA"/>
</dbReference>
<dbReference type="Proteomes" id="UP000663828">
    <property type="component" value="Unassembled WGS sequence"/>
</dbReference>
<feature type="compositionally biased region" description="Polar residues" evidence="1">
    <location>
        <begin position="53"/>
        <end position="64"/>
    </location>
</feature>
<evidence type="ECO:0000313" key="2">
    <source>
        <dbReference type="EMBL" id="CAF1002972.1"/>
    </source>
</evidence>
<feature type="compositionally biased region" description="Low complexity" evidence="1">
    <location>
        <begin position="65"/>
        <end position="74"/>
    </location>
</feature>
<evidence type="ECO:0000313" key="3">
    <source>
        <dbReference type="Proteomes" id="UP000663828"/>
    </source>
</evidence>
<accession>A0A814GZ94</accession>
<evidence type="ECO:0000256" key="1">
    <source>
        <dbReference type="SAM" id="MobiDB-lite"/>
    </source>
</evidence>
<sequence>MNNSTELLQLYVLLSYEKLRRSKISQHHRPTEASLRDRLLVWRFLKQIENESITSQPSEQKSFPNDSTDSNTDDLTNSNSWILDLDANCADDMDIESDLLNIVDNNQLDSNASSCETMNIDQTSDVNIFLKRAIGAERRQKVSSDNFHFNETTAINENLQCMSEGNTFEETEQFFQELCAELTNTTATLVSASTPNALNFPPTPEQALIH</sequence>
<keyword evidence="3" id="KW-1185">Reference proteome</keyword>
<name>A0A814GZ94_ADIRI</name>
<feature type="region of interest" description="Disordered" evidence="1">
    <location>
        <begin position="53"/>
        <end position="74"/>
    </location>
</feature>
<comment type="caution">
    <text evidence="2">The sequence shown here is derived from an EMBL/GenBank/DDBJ whole genome shotgun (WGS) entry which is preliminary data.</text>
</comment>